<evidence type="ECO:0000256" key="7">
    <source>
        <dbReference type="ARBA" id="ARBA00023002"/>
    </source>
</evidence>
<keyword evidence="4" id="KW-0004">4Fe-4S</keyword>
<dbReference type="CDD" id="cd02791">
    <property type="entry name" value="MopB_CT_Nitrate-R-NapA-like"/>
    <property type="match status" value="1"/>
</dbReference>
<evidence type="ECO:0000256" key="10">
    <source>
        <dbReference type="ARBA" id="ARBA00023063"/>
    </source>
</evidence>
<organism evidence="13 14">
    <name type="scientific">Cronobacter condimenti 1330</name>
    <dbReference type="NCBI Taxonomy" id="1073999"/>
    <lineage>
        <taxon>Bacteria</taxon>
        <taxon>Pseudomonadati</taxon>
        <taxon>Pseudomonadota</taxon>
        <taxon>Gammaproteobacteria</taxon>
        <taxon>Enterobacterales</taxon>
        <taxon>Enterobacteriaceae</taxon>
        <taxon>Cronobacter</taxon>
    </lineage>
</organism>
<evidence type="ECO:0000259" key="11">
    <source>
        <dbReference type="PROSITE" id="PS51669"/>
    </source>
</evidence>
<dbReference type="Proteomes" id="UP000067320">
    <property type="component" value="Chromosome"/>
</dbReference>
<dbReference type="KEGG" id="ccon:AFK62_10855"/>
<dbReference type="Pfam" id="PF04324">
    <property type="entry name" value="Fer2_BFD"/>
    <property type="match status" value="1"/>
</dbReference>
<comment type="cofactor">
    <cofactor evidence="1">
        <name>Mo-bis(molybdopterin guanine dinucleotide)</name>
        <dbReference type="ChEBI" id="CHEBI:60539"/>
    </cofactor>
</comment>
<dbReference type="SMART" id="SM00926">
    <property type="entry name" value="Molybdop_Fe4S4"/>
    <property type="match status" value="1"/>
</dbReference>
<dbReference type="Pfam" id="PF04879">
    <property type="entry name" value="Molybdop_Fe4S4"/>
    <property type="match status" value="1"/>
</dbReference>
<evidence type="ECO:0000256" key="1">
    <source>
        <dbReference type="ARBA" id="ARBA00001942"/>
    </source>
</evidence>
<dbReference type="PANTHER" id="PTHR43105">
    <property type="entry name" value="RESPIRATORY NITRATE REDUCTASE"/>
    <property type="match status" value="1"/>
</dbReference>
<keyword evidence="15" id="KW-1185">Reference proteome</keyword>
<feature type="domain" description="4Fe-4S Mo/W bis-MGD-type" evidence="11">
    <location>
        <begin position="1"/>
        <end position="57"/>
    </location>
</feature>
<dbReference type="InterPro" id="IPR006656">
    <property type="entry name" value="Mopterin_OxRdtase"/>
</dbReference>
<dbReference type="RefSeq" id="WP_007679548.1">
    <property type="nucleotide sequence ID" value="NZ_CAKW01000130.1"/>
</dbReference>
<dbReference type="Gene3D" id="3.40.50.740">
    <property type="match status" value="1"/>
</dbReference>
<dbReference type="SUPFAM" id="SSF50692">
    <property type="entry name" value="ADC-like"/>
    <property type="match status" value="1"/>
</dbReference>
<dbReference type="InterPro" id="IPR050123">
    <property type="entry name" value="Prok_molybdopt-oxidoreductase"/>
</dbReference>
<dbReference type="GO" id="GO:0042128">
    <property type="term" value="P:nitrate assimilation"/>
    <property type="evidence" value="ECO:0007669"/>
    <property type="project" value="UniProtKB-KW"/>
</dbReference>
<dbReference type="AlphaFoldDB" id="K8AJ01"/>
<dbReference type="PANTHER" id="PTHR43105:SF9">
    <property type="entry name" value="NADPH-FE(3+) OXIDOREDUCTASE SUBUNIT ALPHA"/>
    <property type="match status" value="1"/>
</dbReference>
<sequence>MNSVHTTCPYCGVGCGVVAQREANGAVSVHGDTQHPANFGRLCVKGAALGETTGRQGRLLYPEINGERASWEAALDEAATRLRAIIDTHGPQAVAFYASGQLLTEDYYAANKLMKGFIGAANIDTNSRLCMSSAVVGYKRAFGADAVPCSYEDLEQTDLLIFVGSNAAWAHPVLYQRIAAAKQARPEMKIVVIDPRRTATCDIADLHLALAPGSDAGLFVGLLNALAGELLPGRFDGQDAALAAAREWDVARVAAFCGLAHSDVARFYDWFLSMPTAMTLYTMGINQSSSGSDKCNAIINVHLASGKLGRPGCGPFSLTGQPNAMGGREVGGLANQLACHMGFEPADIARLGRFWGSERIAQTPGLMAVELFEAIGRGEVKAVWIMGTNPAVSLPDSDAVRQSLSRCELVMISEVAAKTDTSHFAHVRFPAQGWGEKNGTVTNSERRISRQRPFLPAPGETRPDWWIVAQMARRLGAGEAFGWQHPQEIFCEHAALSGFENDGTRAFDISGLAGLTREAYDALSPVQWPVTATMPAGTARLLTEKTGWRGGRLAMVAVVPALPQARPDARYPFWLNTGRIRDQWHTMTRTGTVARLMQHQPLPRVSIHPDDAVREGVREGDLVDVVSAQGFMVAWVALSEAQQPGALFVPMHWNAHFATRGRVNALVAPVCCAHSGQPESKQTAVRLQRRHTHWQGELFCRALPALPSELLWWRQAQHGCEHYTLAGVTSPQGWLCDLATHAGWQIQYAEGAGAFHLLAWRDGELMLAFYSGARRPEIQPEAVATAFSEPPACALARHALLAGKRAGNAPAKGRIICSCFGVGENAIRAAITAGCVSTEQLGESLRCGTNCGSCVPELKALLAQAASLSEAANQTGRGERVALEPGEEILPRQARR</sequence>
<evidence type="ECO:0000256" key="4">
    <source>
        <dbReference type="ARBA" id="ARBA00022485"/>
    </source>
</evidence>
<dbReference type="InterPro" id="IPR041957">
    <property type="entry name" value="CT_Nitrate-R-NapA-like"/>
</dbReference>
<keyword evidence="9" id="KW-0411">Iron-sulfur</keyword>
<evidence type="ECO:0000256" key="6">
    <source>
        <dbReference type="ARBA" id="ARBA00022723"/>
    </source>
</evidence>
<dbReference type="InterPro" id="IPR027467">
    <property type="entry name" value="MopterinOxRdtase_cofactor_BS"/>
</dbReference>
<evidence type="ECO:0000313" key="12">
    <source>
        <dbReference type="EMBL" id="ALB62971.1"/>
    </source>
</evidence>
<keyword evidence="8" id="KW-0408">Iron</keyword>
<evidence type="ECO:0000313" key="15">
    <source>
        <dbReference type="Proteomes" id="UP000067320"/>
    </source>
</evidence>
<keyword evidence="6" id="KW-0479">Metal-binding</keyword>
<evidence type="ECO:0000313" key="13">
    <source>
        <dbReference type="EMBL" id="CCJ74227.1"/>
    </source>
</evidence>
<dbReference type="SUPFAM" id="SSF53706">
    <property type="entry name" value="Formate dehydrogenase/DMSO reductase, domains 1-3"/>
    <property type="match status" value="1"/>
</dbReference>
<dbReference type="InterPro" id="IPR006657">
    <property type="entry name" value="MoPterin_dinucl-bd_dom"/>
</dbReference>
<dbReference type="GO" id="GO:0046872">
    <property type="term" value="F:metal ion binding"/>
    <property type="evidence" value="ECO:0007669"/>
    <property type="project" value="UniProtKB-KW"/>
</dbReference>
<evidence type="ECO:0000256" key="3">
    <source>
        <dbReference type="ARBA" id="ARBA00008747"/>
    </source>
</evidence>
<dbReference type="PROSITE" id="PS00551">
    <property type="entry name" value="MOLYBDOPTERIN_PROK_1"/>
    <property type="match status" value="1"/>
</dbReference>
<dbReference type="EMBL" id="CAKW01000130">
    <property type="protein sequence ID" value="CCJ74227.1"/>
    <property type="molecule type" value="Genomic_DNA"/>
</dbReference>
<dbReference type="OrthoDB" id="9816402at2"/>
<dbReference type="Gene3D" id="2.20.25.90">
    <property type="entry name" value="ADC-like domains"/>
    <property type="match status" value="1"/>
</dbReference>
<evidence type="ECO:0000256" key="8">
    <source>
        <dbReference type="ARBA" id="ARBA00023004"/>
    </source>
</evidence>
<protein>
    <submittedName>
        <fullName evidence="12 13">Nitrate reductase</fullName>
        <ecNumber evidence="13">1.7.99.4</ecNumber>
    </submittedName>
</protein>
<accession>K8AJ01</accession>
<dbReference type="Gene3D" id="2.40.40.20">
    <property type="match status" value="1"/>
</dbReference>
<dbReference type="InterPro" id="IPR041854">
    <property type="entry name" value="BFD-like_2Fe2S-bd_dom_sf"/>
</dbReference>
<dbReference type="eggNOG" id="COG0243">
    <property type="taxonomic scope" value="Bacteria"/>
</dbReference>
<dbReference type="Pfam" id="PF01568">
    <property type="entry name" value="Molydop_binding"/>
    <property type="match status" value="1"/>
</dbReference>
<dbReference type="Gene3D" id="1.10.10.1100">
    <property type="entry name" value="BFD-like [2Fe-2S]-binding domain"/>
    <property type="match status" value="1"/>
</dbReference>
<evidence type="ECO:0000313" key="14">
    <source>
        <dbReference type="Proteomes" id="UP000009340"/>
    </source>
</evidence>
<proteinExistence type="inferred from homology"/>
<dbReference type="PATRIC" id="fig|1073999.7.peg.2275"/>
<dbReference type="InterPro" id="IPR009010">
    <property type="entry name" value="Asp_de-COase-like_dom_sf"/>
</dbReference>
<reference evidence="12 15" key="3">
    <citation type="journal article" date="2016" name="Genome Announc.">
        <title>Fully Closed Genome Sequences of Five Type Strains of the Genus Cronobacter and One Cronobacter sakazakii Strain.</title>
        <authorList>
            <person name="Moine D."/>
            <person name="Kassam M."/>
            <person name="Baert L."/>
            <person name="Tang Y."/>
            <person name="Barretto C."/>
            <person name="Ngom Bru C."/>
            <person name="Klijn A."/>
            <person name="Descombes P."/>
        </authorList>
    </citation>
    <scope>NUCLEOTIDE SEQUENCE [LARGE SCALE GENOMIC DNA]</scope>
    <source>
        <strain evidence="12 15">LMG 26250</strain>
    </source>
</reference>
<comment type="similarity">
    <text evidence="3">Belongs to the prokaryotic molybdopterin-containing oxidoreductase family. NasA/NapA/NarB subfamily.</text>
</comment>
<dbReference type="Pfam" id="PF00384">
    <property type="entry name" value="Molybdopterin"/>
    <property type="match status" value="1"/>
</dbReference>
<keyword evidence="7 13" id="KW-0560">Oxidoreductase</keyword>
<comment type="cofactor">
    <cofactor evidence="2">
        <name>[4Fe-4S] cluster</name>
        <dbReference type="ChEBI" id="CHEBI:49883"/>
    </cofactor>
</comment>
<dbReference type="STRING" id="1073999.AFK62_10855"/>
<keyword evidence="5" id="KW-0500">Molybdenum</keyword>
<gene>
    <name evidence="12" type="ORF">AFK62_10855</name>
    <name evidence="13" type="ORF">BN137_3624</name>
</gene>
<keyword evidence="10" id="KW-0534">Nitrate assimilation</keyword>
<reference evidence="15" key="2">
    <citation type="submission" date="2015-09" db="EMBL/GenBank/DDBJ databases">
        <title>Cronobacter genome sequencing and assembly.</title>
        <authorList>
            <person name="Descombes P."/>
            <person name="Baert L."/>
            <person name="Ngom-Bru C."/>
            <person name="Barretto C."/>
        </authorList>
    </citation>
    <scope>NUCLEOTIDE SEQUENCE [LARGE SCALE GENOMIC DNA]</scope>
    <source>
        <strain evidence="15">LMG 26250</strain>
    </source>
</reference>
<dbReference type="Proteomes" id="UP000009340">
    <property type="component" value="Unassembled WGS sequence"/>
</dbReference>
<dbReference type="GO" id="GO:1990204">
    <property type="term" value="C:oxidoreductase complex"/>
    <property type="evidence" value="ECO:0007669"/>
    <property type="project" value="UniProtKB-ARBA"/>
</dbReference>
<dbReference type="GO" id="GO:0016020">
    <property type="term" value="C:membrane"/>
    <property type="evidence" value="ECO:0007669"/>
    <property type="project" value="TreeGrafter"/>
</dbReference>
<evidence type="ECO:0000256" key="9">
    <source>
        <dbReference type="ARBA" id="ARBA00023014"/>
    </source>
</evidence>
<dbReference type="EC" id="1.7.99.4" evidence="13"/>
<dbReference type="GO" id="GO:0051539">
    <property type="term" value="F:4 iron, 4 sulfur cluster binding"/>
    <property type="evidence" value="ECO:0007669"/>
    <property type="project" value="UniProtKB-KW"/>
</dbReference>
<dbReference type="InterPro" id="IPR006963">
    <property type="entry name" value="Mopterin_OxRdtase_4Fe-4S_dom"/>
</dbReference>
<dbReference type="PROSITE" id="PS51669">
    <property type="entry name" value="4FE4S_MOW_BIS_MGD"/>
    <property type="match status" value="1"/>
</dbReference>
<dbReference type="EMBL" id="CP012264">
    <property type="protein sequence ID" value="ALB62971.1"/>
    <property type="molecule type" value="Genomic_DNA"/>
</dbReference>
<dbReference type="InterPro" id="IPR007419">
    <property type="entry name" value="BFD-like_2Fe2S-bd_dom"/>
</dbReference>
<dbReference type="GO" id="GO:0016491">
    <property type="term" value="F:oxidoreductase activity"/>
    <property type="evidence" value="ECO:0007669"/>
    <property type="project" value="UniProtKB-KW"/>
</dbReference>
<dbReference type="CDD" id="cd02754">
    <property type="entry name" value="MopB_Nitrate-R-NapA-like"/>
    <property type="match status" value="1"/>
</dbReference>
<dbReference type="Gene3D" id="3.40.228.10">
    <property type="entry name" value="Dimethylsulfoxide Reductase, domain 2"/>
    <property type="match status" value="1"/>
</dbReference>
<evidence type="ECO:0000256" key="2">
    <source>
        <dbReference type="ARBA" id="ARBA00001966"/>
    </source>
</evidence>
<dbReference type="GO" id="GO:0043546">
    <property type="term" value="F:molybdopterin cofactor binding"/>
    <property type="evidence" value="ECO:0007669"/>
    <property type="project" value="InterPro"/>
</dbReference>
<evidence type="ECO:0000256" key="5">
    <source>
        <dbReference type="ARBA" id="ARBA00022505"/>
    </source>
</evidence>
<reference evidence="13" key="1">
    <citation type="submission" date="2012-07" db="EMBL/GenBank/DDBJ databases">
        <authorList>
            <person name="Cummings C."/>
        </authorList>
    </citation>
    <scope>NUCLEOTIDE SEQUENCE</scope>
    <source>
        <strain evidence="13">1330</strain>
    </source>
</reference>
<name>K8AJ01_9ENTR</name>
<dbReference type="GO" id="GO:0045333">
    <property type="term" value="P:cellular respiration"/>
    <property type="evidence" value="ECO:0007669"/>
    <property type="project" value="UniProtKB-ARBA"/>
</dbReference>